<dbReference type="KEGG" id="tva:4751737"/>
<accession>A2FM44</accession>
<dbReference type="InParanoid" id="A2FM44"/>
<keyword evidence="1" id="KW-0472">Membrane</keyword>
<evidence type="ECO:0000256" key="1">
    <source>
        <dbReference type="SAM" id="Phobius"/>
    </source>
</evidence>
<keyword evidence="1" id="KW-0812">Transmembrane</keyword>
<keyword evidence="1" id="KW-1133">Transmembrane helix</keyword>
<dbReference type="AlphaFoldDB" id="A2FM44"/>
<keyword evidence="3" id="KW-1185">Reference proteome</keyword>
<reference evidence="2" key="2">
    <citation type="journal article" date="2007" name="Science">
        <title>Draft genome sequence of the sexually transmitted pathogen Trichomonas vaginalis.</title>
        <authorList>
            <person name="Carlton J.M."/>
            <person name="Hirt R.P."/>
            <person name="Silva J.C."/>
            <person name="Delcher A.L."/>
            <person name="Schatz M."/>
            <person name="Zhao Q."/>
            <person name="Wortman J.R."/>
            <person name="Bidwell S.L."/>
            <person name="Alsmark U.C.M."/>
            <person name="Besteiro S."/>
            <person name="Sicheritz-Ponten T."/>
            <person name="Noel C.J."/>
            <person name="Dacks J.B."/>
            <person name="Foster P.G."/>
            <person name="Simillion C."/>
            <person name="Van de Peer Y."/>
            <person name="Miranda-Saavedra D."/>
            <person name="Barton G.J."/>
            <person name="Westrop G.D."/>
            <person name="Mueller S."/>
            <person name="Dessi D."/>
            <person name="Fiori P.L."/>
            <person name="Ren Q."/>
            <person name="Paulsen I."/>
            <person name="Zhang H."/>
            <person name="Bastida-Corcuera F.D."/>
            <person name="Simoes-Barbosa A."/>
            <person name="Brown M.T."/>
            <person name="Hayes R.D."/>
            <person name="Mukherjee M."/>
            <person name="Okumura C.Y."/>
            <person name="Schneider R."/>
            <person name="Smith A.J."/>
            <person name="Vanacova S."/>
            <person name="Villalvazo M."/>
            <person name="Haas B.J."/>
            <person name="Pertea M."/>
            <person name="Feldblyum T.V."/>
            <person name="Utterback T.R."/>
            <person name="Shu C.L."/>
            <person name="Osoegawa K."/>
            <person name="de Jong P.J."/>
            <person name="Hrdy I."/>
            <person name="Horvathova L."/>
            <person name="Zubacova Z."/>
            <person name="Dolezal P."/>
            <person name="Malik S.B."/>
            <person name="Logsdon J.M. Jr."/>
            <person name="Henze K."/>
            <person name="Gupta A."/>
            <person name="Wang C.C."/>
            <person name="Dunne R.L."/>
            <person name="Upcroft J.A."/>
            <person name="Upcroft P."/>
            <person name="White O."/>
            <person name="Salzberg S.L."/>
            <person name="Tang P."/>
            <person name="Chiu C.-H."/>
            <person name="Lee Y.-S."/>
            <person name="Embley T.M."/>
            <person name="Coombs G.H."/>
            <person name="Mottram J.C."/>
            <person name="Tachezy J."/>
            <person name="Fraser-Liggett C.M."/>
            <person name="Johnson P.J."/>
        </authorList>
    </citation>
    <scope>NUCLEOTIDE SEQUENCE [LARGE SCALE GENOMIC DNA]</scope>
    <source>
        <strain evidence="2">G3</strain>
    </source>
</reference>
<reference evidence="2" key="1">
    <citation type="submission" date="2006-10" db="EMBL/GenBank/DDBJ databases">
        <authorList>
            <person name="Amadeo P."/>
            <person name="Zhao Q."/>
            <person name="Wortman J."/>
            <person name="Fraser-Liggett C."/>
            <person name="Carlton J."/>
        </authorList>
    </citation>
    <scope>NUCLEOTIDE SEQUENCE</scope>
    <source>
        <strain evidence="2">G3</strain>
    </source>
</reference>
<dbReference type="RefSeq" id="XP_001306941.1">
    <property type="nucleotide sequence ID" value="XM_001306940.1"/>
</dbReference>
<name>A2FM44_TRIV3</name>
<dbReference type="VEuPathDB" id="TrichDB:TVAGG3_0684870"/>
<evidence type="ECO:0000313" key="3">
    <source>
        <dbReference type="Proteomes" id="UP000001542"/>
    </source>
</evidence>
<protein>
    <submittedName>
        <fullName evidence="2">Uncharacterized protein</fullName>
    </submittedName>
</protein>
<feature type="transmembrane region" description="Helical" evidence="1">
    <location>
        <begin position="258"/>
        <end position="278"/>
    </location>
</feature>
<gene>
    <name evidence="2" type="ORF">TVAG_082180</name>
</gene>
<dbReference type="Proteomes" id="UP000001542">
    <property type="component" value="Unassembled WGS sequence"/>
</dbReference>
<dbReference type="EMBL" id="DS113880">
    <property type="protein sequence ID" value="EAX94011.1"/>
    <property type="molecule type" value="Genomic_DNA"/>
</dbReference>
<organism evidence="2 3">
    <name type="scientific">Trichomonas vaginalis (strain ATCC PRA-98 / G3)</name>
    <dbReference type="NCBI Taxonomy" id="412133"/>
    <lineage>
        <taxon>Eukaryota</taxon>
        <taxon>Metamonada</taxon>
        <taxon>Parabasalia</taxon>
        <taxon>Trichomonadida</taxon>
        <taxon>Trichomonadidae</taxon>
        <taxon>Trichomonas</taxon>
    </lineage>
</organism>
<sequence>MISSILHLFRSIDSGLPVDSYMKHCNKTEPINIGPGTLKLLDEHVCAQVPKDTFITFHIRNGFERYYKIFAFTNVSKKEIIINLMGKQYSYAVSYQSPGFLLVTSEKNIEISYTAFDLSKFVNKESETKCSNIGYLTGPSKYTINTNFNENMLDFQKNENCIIFSMENSVNYTRSLQSSPDISKKLFNYDGTEISLQDINNNTDFLLAFSLTKNNNNLSMVFECEFNQSENYIYSIADNSNFETFLVTSNDDSLLKSYLVIFLTLGGFIALIIIIVILCICCGCCSKCGLVKIPKIPENPSTSDVLNDMDTSAADIVTVNP</sequence>
<dbReference type="VEuPathDB" id="TrichDB:TVAG_082180"/>
<evidence type="ECO:0000313" key="2">
    <source>
        <dbReference type="EMBL" id="EAX94011.1"/>
    </source>
</evidence>
<proteinExistence type="predicted"/>